<gene>
    <name evidence="3" type="ORF">C7H08_11495</name>
</gene>
<dbReference type="EMBL" id="PXNN01000013">
    <property type="protein sequence ID" value="PSF08013.1"/>
    <property type="molecule type" value="Genomic_DNA"/>
</dbReference>
<evidence type="ECO:0000313" key="4">
    <source>
        <dbReference type="Proteomes" id="UP000238385"/>
    </source>
</evidence>
<dbReference type="AlphaFoldDB" id="A0A2T1KE25"/>
<feature type="chain" id="PRO_5015516942" evidence="1">
    <location>
        <begin position="21"/>
        <end position="268"/>
    </location>
</feature>
<keyword evidence="1" id="KW-0732">Signal</keyword>
<comment type="caution">
    <text evidence="3">The sequence shown here is derived from an EMBL/GenBank/DDBJ whole genome shotgun (WGS) entry which is preliminary data.</text>
</comment>
<dbReference type="OrthoDB" id="5296159at2"/>
<dbReference type="InterPro" id="IPR001638">
    <property type="entry name" value="Solute-binding_3/MltF_N"/>
</dbReference>
<evidence type="ECO:0000259" key="2">
    <source>
        <dbReference type="Pfam" id="PF00497"/>
    </source>
</evidence>
<dbReference type="PANTHER" id="PTHR38834">
    <property type="entry name" value="PERIPLASMIC SUBSTRATE BINDING PROTEIN FAMILY 3"/>
    <property type="match status" value="1"/>
</dbReference>
<feature type="domain" description="Solute-binding protein family 3/N-terminal" evidence="2">
    <location>
        <begin position="33"/>
        <end position="250"/>
    </location>
</feature>
<dbReference type="RefSeq" id="WP_106671944.1">
    <property type="nucleotide sequence ID" value="NZ_BMFE01000001.1"/>
</dbReference>
<sequence length="268" mass="31182">MKRYLTIALVSLFTWIQTVAADDTHKLSIAVGDWPPYFDQQAPDQGMVAQMLRDVFAEEGFEVTYHFLPWKRAYYEAATGKHDATAVWMHAPEREQEFVYSDPVLKERFVFFHLKDQPISWSSVEDLSGLKLGGSIGYSYGPAFDHALENNQLEVEWVSSTLLNFRRLLFDRIDAFPEEINVGHHILRREMPEREAAKITYHPQSLLENESFVLFPKVRPDTGQLLARFNQRLQAFRDSGQYDNYFEPFFSVSNVHSRQLPKKSDQQP</sequence>
<name>A0A2T1KE25_9GAMM</name>
<proteinExistence type="predicted"/>
<feature type="signal peptide" evidence="1">
    <location>
        <begin position="1"/>
        <end position="20"/>
    </location>
</feature>
<dbReference type="SUPFAM" id="SSF53850">
    <property type="entry name" value="Periplasmic binding protein-like II"/>
    <property type="match status" value="1"/>
</dbReference>
<keyword evidence="4" id="KW-1185">Reference proteome</keyword>
<evidence type="ECO:0000256" key="1">
    <source>
        <dbReference type="SAM" id="SignalP"/>
    </source>
</evidence>
<accession>A0A2T1KE25</accession>
<dbReference type="Pfam" id="PF00497">
    <property type="entry name" value="SBP_bac_3"/>
    <property type="match status" value="1"/>
</dbReference>
<reference evidence="3 4" key="1">
    <citation type="submission" date="2018-03" db="EMBL/GenBank/DDBJ databases">
        <title>Marinobacter brunus sp. nov., a marine bacterium of Gamma-proteobacteria isolated from the surface seawater of the South China Sea.</title>
        <authorList>
            <person name="Cheng H."/>
            <person name="Wu Y.-H."/>
            <person name="Xamxidin M."/>
            <person name="Xu X.-W."/>
        </authorList>
    </citation>
    <scope>NUCLEOTIDE SEQUENCE [LARGE SCALE GENOMIC DNA]</scope>
    <source>
        <strain evidence="3 4">JCM 30472</strain>
    </source>
</reference>
<dbReference type="Gene3D" id="3.40.190.10">
    <property type="entry name" value="Periplasmic binding protein-like II"/>
    <property type="match status" value="2"/>
</dbReference>
<dbReference type="PANTHER" id="PTHR38834:SF3">
    <property type="entry name" value="SOLUTE-BINDING PROTEIN FAMILY 3_N-TERMINAL DOMAIN-CONTAINING PROTEIN"/>
    <property type="match status" value="1"/>
</dbReference>
<evidence type="ECO:0000313" key="3">
    <source>
        <dbReference type="EMBL" id="PSF08013.1"/>
    </source>
</evidence>
<organism evidence="3 4">
    <name type="scientific">Marinobacter halophilus</name>
    <dbReference type="NCBI Taxonomy" id="1323740"/>
    <lineage>
        <taxon>Bacteria</taxon>
        <taxon>Pseudomonadati</taxon>
        <taxon>Pseudomonadota</taxon>
        <taxon>Gammaproteobacteria</taxon>
        <taxon>Pseudomonadales</taxon>
        <taxon>Marinobacteraceae</taxon>
        <taxon>Marinobacter</taxon>
    </lineage>
</organism>
<protein>
    <submittedName>
        <fullName evidence="3">ABC transporter substrate-binding protein</fullName>
    </submittedName>
</protein>
<dbReference type="Proteomes" id="UP000238385">
    <property type="component" value="Unassembled WGS sequence"/>
</dbReference>